<dbReference type="InterPro" id="IPR026050">
    <property type="entry name" value="C1GALT1/C1GALT1_chp1"/>
</dbReference>
<dbReference type="EC" id="2.4.1.122" evidence="4"/>
<dbReference type="InterPro" id="IPR003378">
    <property type="entry name" value="Fringe-like_glycosylTrfase"/>
</dbReference>
<dbReference type="Gene3D" id="3.90.550.50">
    <property type="match status" value="1"/>
</dbReference>
<organism evidence="13 14">
    <name type="scientific">Parastrongyloides trichosuri</name>
    <name type="common">Possum-specific nematode worm</name>
    <dbReference type="NCBI Taxonomy" id="131310"/>
    <lineage>
        <taxon>Eukaryota</taxon>
        <taxon>Metazoa</taxon>
        <taxon>Ecdysozoa</taxon>
        <taxon>Nematoda</taxon>
        <taxon>Chromadorea</taxon>
        <taxon>Rhabditida</taxon>
        <taxon>Tylenchina</taxon>
        <taxon>Panagrolaimomorpha</taxon>
        <taxon>Strongyloidoidea</taxon>
        <taxon>Strongyloididae</taxon>
        <taxon>Parastrongyloides</taxon>
    </lineage>
</organism>
<evidence type="ECO:0000256" key="7">
    <source>
        <dbReference type="ARBA" id="ARBA00022692"/>
    </source>
</evidence>
<sequence length="332" mass="38881">MLLYISFTIFLIYEGNFIIKDKSNDNVEKIDGNQTDFEDIIEALKDNISILCLIHTSPKYKDSRAIHLKNTWLRRCNDYLFISTEDDESLPAIKCFKKDGYQYSNGRMRKGLSYVYETYNNKYDWILKADDDTYAIMENIRMFLINRDPTKNHYYGFKLKIKDYYGRRINYMSGGGYIISKGALKNLVTIAFKNYRICSPTPNIPDDIQIGRCLNNINISAMDSRDIHNRHIFLPSSFSEFSSIIKNIHWDGFKKRSYYELTKGYTALGDFPMTFHYAIGDMQYGLEYLLYNVDVVGRQSKVLYDSGNSMTIETAINKIKNFSKTNFKYEEV</sequence>
<evidence type="ECO:0000256" key="5">
    <source>
        <dbReference type="ARBA" id="ARBA00022676"/>
    </source>
</evidence>
<comment type="subcellular location">
    <subcellularLocation>
        <location evidence="1">Membrane</location>
        <topology evidence="1">Single-pass type II membrane protein</topology>
    </subcellularLocation>
</comment>
<keyword evidence="6" id="KW-0808">Transferase</keyword>
<reference evidence="14" key="1">
    <citation type="submission" date="2017-02" db="UniProtKB">
        <authorList>
            <consortium name="WormBaseParasite"/>
        </authorList>
    </citation>
    <scope>IDENTIFICATION</scope>
</reference>
<comment type="pathway">
    <text evidence="2">Protein modification; protein glycosylation.</text>
</comment>
<comment type="similarity">
    <text evidence="3">Belongs to the glycosyltransferase 31 family. Beta3-Gal-T subfamily.</text>
</comment>
<evidence type="ECO:0000313" key="13">
    <source>
        <dbReference type="Proteomes" id="UP000038045"/>
    </source>
</evidence>
<evidence type="ECO:0000256" key="8">
    <source>
        <dbReference type="ARBA" id="ARBA00022741"/>
    </source>
</evidence>
<dbReference type="PANTHER" id="PTHR23033:SF14">
    <property type="entry name" value="GLYCOPROTEIN-N-ACETYLGALACTOSAMINE 3-BETA-GALACTOSYLTRANSFERASE 1-RELATED"/>
    <property type="match status" value="1"/>
</dbReference>
<evidence type="ECO:0000259" key="12">
    <source>
        <dbReference type="Pfam" id="PF02434"/>
    </source>
</evidence>
<dbReference type="Proteomes" id="UP000038045">
    <property type="component" value="Unplaced"/>
</dbReference>
<feature type="domain" description="Fringe-like glycosyltransferase" evidence="12">
    <location>
        <begin position="50"/>
        <end position="229"/>
    </location>
</feature>
<keyword evidence="7" id="KW-0812">Transmembrane</keyword>
<evidence type="ECO:0000256" key="6">
    <source>
        <dbReference type="ARBA" id="ARBA00022679"/>
    </source>
</evidence>
<keyword evidence="10" id="KW-1133">Transmembrane helix</keyword>
<evidence type="ECO:0000313" key="14">
    <source>
        <dbReference type="WBParaSite" id="PTRK_0000181000.1"/>
    </source>
</evidence>
<dbReference type="AlphaFoldDB" id="A0A0N4Z490"/>
<dbReference type="GO" id="GO:0016263">
    <property type="term" value="F:glycoprotein-N-acetylgalactosamine 3-beta-galactosyltransferase activity"/>
    <property type="evidence" value="ECO:0007669"/>
    <property type="project" value="UniProtKB-EC"/>
</dbReference>
<keyword evidence="11" id="KW-0472">Membrane</keyword>
<evidence type="ECO:0000256" key="2">
    <source>
        <dbReference type="ARBA" id="ARBA00004922"/>
    </source>
</evidence>
<keyword evidence="9" id="KW-0735">Signal-anchor</keyword>
<dbReference type="STRING" id="131310.A0A0N4Z490"/>
<dbReference type="UniPathway" id="UPA00378"/>
<name>A0A0N4Z490_PARTI</name>
<keyword evidence="13" id="KW-1185">Reference proteome</keyword>
<accession>A0A0N4Z490</accession>
<dbReference type="GO" id="GO:0016020">
    <property type="term" value="C:membrane"/>
    <property type="evidence" value="ECO:0007669"/>
    <property type="project" value="UniProtKB-SubCell"/>
</dbReference>
<evidence type="ECO:0000256" key="1">
    <source>
        <dbReference type="ARBA" id="ARBA00004606"/>
    </source>
</evidence>
<keyword evidence="8" id="KW-0547">Nucleotide-binding</keyword>
<dbReference type="GO" id="GO:0000166">
    <property type="term" value="F:nucleotide binding"/>
    <property type="evidence" value="ECO:0007669"/>
    <property type="project" value="UniProtKB-KW"/>
</dbReference>
<dbReference type="PANTHER" id="PTHR23033">
    <property type="entry name" value="BETA1,3-GALACTOSYLTRANSFERASE"/>
    <property type="match status" value="1"/>
</dbReference>
<protein>
    <recommendedName>
        <fullName evidence="4">N-acetylgalactosaminide beta-1,3-galactosyltransferase</fullName>
        <ecNumber evidence="4">2.4.1.122</ecNumber>
    </recommendedName>
</protein>
<proteinExistence type="inferred from homology"/>
<evidence type="ECO:0000256" key="10">
    <source>
        <dbReference type="ARBA" id="ARBA00022989"/>
    </source>
</evidence>
<evidence type="ECO:0000256" key="9">
    <source>
        <dbReference type="ARBA" id="ARBA00022968"/>
    </source>
</evidence>
<dbReference type="WBParaSite" id="PTRK_0000181000.1">
    <property type="protein sequence ID" value="PTRK_0000181000.1"/>
    <property type="gene ID" value="PTRK_0000181000"/>
</dbReference>
<evidence type="ECO:0000256" key="3">
    <source>
        <dbReference type="ARBA" id="ARBA00006462"/>
    </source>
</evidence>
<evidence type="ECO:0000256" key="4">
    <source>
        <dbReference type="ARBA" id="ARBA00012557"/>
    </source>
</evidence>
<keyword evidence="5" id="KW-0328">Glycosyltransferase</keyword>
<evidence type="ECO:0000256" key="11">
    <source>
        <dbReference type="ARBA" id="ARBA00023136"/>
    </source>
</evidence>
<dbReference type="Pfam" id="PF02434">
    <property type="entry name" value="Fringe"/>
    <property type="match status" value="1"/>
</dbReference>